<comment type="caution">
    <text evidence="1">The sequence shown here is derived from an EMBL/GenBank/DDBJ whole genome shotgun (WGS) entry which is preliminary data.</text>
</comment>
<dbReference type="OrthoDB" id="1752911at2"/>
<dbReference type="EMBL" id="NOJY02000009">
    <property type="protein sequence ID" value="RDY28046.1"/>
    <property type="molecule type" value="Genomic_DNA"/>
</dbReference>
<evidence type="ECO:0000313" key="1">
    <source>
        <dbReference type="EMBL" id="RDY28046.1"/>
    </source>
</evidence>
<accession>A0A371J5V0</accession>
<keyword evidence="2" id="KW-1185">Reference proteome</keyword>
<reference evidence="1 2" key="1">
    <citation type="journal article" date="2017" name="Genome Announc.">
        <title>Draft Genome Sequence of Romboutsia weinsteinii sp. nov. Strain CCRI-19649(T) Isolated from Surface Water.</title>
        <authorList>
            <person name="Maheux A.F."/>
            <person name="Boudreau D.K."/>
            <person name="Berube E."/>
            <person name="Boissinot M."/>
            <person name="Cantin P."/>
            <person name="Raymond F."/>
            <person name="Corbeil J."/>
            <person name="Omar R.F."/>
            <person name="Bergeron M.G."/>
        </authorList>
    </citation>
    <scope>NUCLEOTIDE SEQUENCE [LARGE SCALE GENOMIC DNA]</scope>
    <source>
        <strain evidence="1 2">CCRI-19649</strain>
    </source>
</reference>
<protein>
    <submittedName>
        <fullName evidence="1">Uncharacterized protein</fullName>
    </submittedName>
</protein>
<gene>
    <name evidence="1" type="ORF">CHL78_007015</name>
</gene>
<dbReference type="AlphaFoldDB" id="A0A371J5V0"/>
<evidence type="ECO:0000313" key="2">
    <source>
        <dbReference type="Proteomes" id="UP000215694"/>
    </source>
</evidence>
<organism evidence="1 2">
    <name type="scientific">Romboutsia weinsteinii</name>
    <dbReference type="NCBI Taxonomy" id="2020949"/>
    <lineage>
        <taxon>Bacteria</taxon>
        <taxon>Bacillati</taxon>
        <taxon>Bacillota</taxon>
        <taxon>Clostridia</taxon>
        <taxon>Peptostreptococcales</taxon>
        <taxon>Peptostreptococcaceae</taxon>
        <taxon>Romboutsia</taxon>
    </lineage>
</organism>
<proteinExistence type="predicted"/>
<sequence length="91" mass="10685">MIKREFDINDIAHIAKARRIKAHIDGSDTNTKTISLRAGEPVKILDYYEIEKYGYSYEAEYKKDGTSYIIRKHLSQSDLFSKADWELKINR</sequence>
<dbReference type="Proteomes" id="UP000215694">
    <property type="component" value="Unassembled WGS sequence"/>
</dbReference>
<dbReference type="RefSeq" id="WP_094366097.1">
    <property type="nucleotide sequence ID" value="NZ_NOJY02000009.1"/>
</dbReference>
<name>A0A371J5V0_9FIRM</name>